<dbReference type="EMBL" id="JAECZO010000131">
    <property type="protein sequence ID" value="KAK7198088.1"/>
    <property type="molecule type" value="Genomic_DNA"/>
</dbReference>
<evidence type="ECO:0000313" key="2">
    <source>
        <dbReference type="EMBL" id="KAK7198088.1"/>
    </source>
</evidence>
<accession>A0AAW0EVC5</accession>
<name>A0AAW0EVC5_9TRYP</name>
<reference evidence="2 3" key="1">
    <citation type="journal article" date="2021" name="MBio">
        <title>A New Model Trypanosomatid, Novymonas esmeraldas: Genomic Perception of Its 'Candidatus Pandoraea novymonadis' Endosymbiont.</title>
        <authorList>
            <person name="Zakharova A."/>
            <person name="Saura A."/>
            <person name="Butenko A."/>
            <person name="Podesvova L."/>
            <person name="Warmusova S."/>
            <person name="Kostygov A.Y."/>
            <person name="Nenarokova A."/>
            <person name="Lukes J."/>
            <person name="Opperdoes F.R."/>
            <person name="Yurchenko V."/>
        </authorList>
    </citation>
    <scope>NUCLEOTIDE SEQUENCE [LARGE SCALE GENOMIC DNA]</scope>
    <source>
        <strain evidence="2 3">E262AT.01</strain>
    </source>
</reference>
<evidence type="ECO:0000256" key="1">
    <source>
        <dbReference type="SAM" id="MobiDB-lite"/>
    </source>
</evidence>
<protein>
    <submittedName>
        <fullName evidence="2">Uncharacterized protein</fullName>
    </submittedName>
</protein>
<organism evidence="2 3">
    <name type="scientific">Novymonas esmeraldas</name>
    <dbReference type="NCBI Taxonomy" id="1808958"/>
    <lineage>
        <taxon>Eukaryota</taxon>
        <taxon>Discoba</taxon>
        <taxon>Euglenozoa</taxon>
        <taxon>Kinetoplastea</taxon>
        <taxon>Metakinetoplastina</taxon>
        <taxon>Trypanosomatida</taxon>
        <taxon>Trypanosomatidae</taxon>
        <taxon>Novymonas</taxon>
    </lineage>
</organism>
<dbReference type="Proteomes" id="UP001430356">
    <property type="component" value="Unassembled WGS sequence"/>
</dbReference>
<feature type="compositionally biased region" description="Basic and acidic residues" evidence="1">
    <location>
        <begin position="321"/>
        <end position="332"/>
    </location>
</feature>
<keyword evidence="3" id="KW-1185">Reference proteome</keyword>
<comment type="caution">
    <text evidence="2">The sequence shown here is derived from an EMBL/GenBank/DDBJ whole genome shotgun (WGS) entry which is preliminary data.</text>
</comment>
<feature type="compositionally biased region" description="Low complexity" evidence="1">
    <location>
        <begin position="63"/>
        <end position="74"/>
    </location>
</feature>
<proteinExistence type="predicted"/>
<feature type="region of interest" description="Disordered" evidence="1">
    <location>
        <begin position="291"/>
        <end position="362"/>
    </location>
</feature>
<feature type="region of interest" description="Disordered" evidence="1">
    <location>
        <begin position="49"/>
        <end position="93"/>
    </location>
</feature>
<dbReference type="AlphaFoldDB" id="A0AAW0EVC5"/>
<gene>
    <name evidence="2" type="ORF">NESM_000764900</name>
</gene>
<evidence type="ECO:0000313" key="3">
    <source>
        <dbReference type="Proteomes" id="UP001430356"/>
    </source>
</evidence>
<feature type="compositionally biased region" description="Polar residues" evidence="1">
    <location>
        <begin position="298"/>
        <end position="318"/>
    </location>
</feature>
<sequence length="362" mass="38330">MAPPLRRLVRPWLSRCRPVVPWAVWPAAPLRVPAPSVSAALRVPRRHLSATGHDTSSPPPTAAAPTHESSSDAEGSGEEDDARVRIYRPPVSPEDAERRVKTDVFLCLVLTLPRAQDWRDMVTAAVRAGTWRPHHLDAVLRGVQLNRYNAPAECVRGCLGGSPAAHSAALRDAVHAAASAAPQACTPTQRLLRARDVLVMCAEEGRAHAPAPPDCAPTPAAVHRLLALLLQAAQRGAGGGAAASSPGSPAQAALPAASFHDVWHFLAWMELHGYHVLSAAVLDDLEAAVDEGAGRSGTGTASLPSTTAPPRQHATVSQRVHRLDYLRGERARLQQANMSADGAAGGVRRRDDAPRTAPSHTE</sequence>